<keyword evidence="2" id="KW-0472">Membrane</keyword>
<evidence type="ECO:0000313" key="4">
    <source>
        <dbReference type="EMBL" id="MTB96223.1"/>
    </source>
</evidence>
<dbReference type="RefSeq" id="WP_154615983.1">
    <property type="nucleotide sequence ID" value="NZ_CP053660.1"/>
</dbReference>
<feature type="signal peptide" evidence="3">
    <location>
        <begin position="1"/>
        <end position="29"/>
    </location>
</feature>
<organism evidence="4 5">
    <name type="scientific">Nocardioides marmotae</name>
    <dbReference type="NCBI Taxonomy" id="2663857"/>
    <lineage>
        <taxon>Bacteria</taxon>
        <taxon>Bacillati</taxon>
        <taxon>Actinomycetota</taxon>
        <taxon>Actinomycetes</taxon>
        <taxon>Propionibacteriales</taxon>
        <taxon>Nocardioidaceae</taxon>
        <taxon>Nocardioides</taxon>
    </lineage>
</organism>
<proteinExistence type="predicted"/>
<dbReference type="InterPro" id="IPR036465">
    <property type="entry name" value="vWFA_dom_sf"/>
</dbReference>
<gene>
    <name evidence="4" type="ORF">GGQ22_14175</name>
</gene>
<reference evidence="4 5" key="1">
    <citation type="submission" date="2019-10" db="EMBL/GenBank/DDBJ databases">
        <title>Nocardioides novel species isolated from the excrement of Marmot.</title>
        <authorList>
            <person name="Zhang G."/>
        </authorList>
    </citation>
    <scope>NUCLEOTIDE SEQUENCE [LARGE SCALE GENOMIC DNA]</scope>
    <source>
        <strain evidence="5">zg-579</strain>
    </source>
</reference>
<keyword evidence="2" id="KW-0812">Transmembrane</keyword>
<dbReference type="EMBL" id="WLCI01000015">
    <property type="protein sequence ID" value="MTB96223.1"/>
    <property type="molecule type" value="Genomic_DNA"/>
</dbReference>
<evidence type="ECO:0000313" key="5">
    <source>
        <dbReference type="Proteomes" id="UP000433406"/>
    </source>
</evidence>
<dbReference type="Proteomes" id="UP000433406">
    <property type="component" value="Unassembled WGS sequence"/>
</dbReference>
<dbReference type="PANTHER" id="PTHR10579:SF43">
    <property type="entry name" value="ZINC FINGER (C3HC4-TYPE RING FINGER) FAMILY PROTEIN"/>
    <property type="match status" value="1"/>
</dbReference>
<dbReference type="SUPFAM" id="SSF53300">
    <property type="entry name" value="vWA-like"/>
    <property type="match status" value="1"/>
</dbReference>
<accession>A0A6I3JDV5</accession>
<evidence type="ECO:0000256" key="2">
    <source>
        <dbReference type="SAM" id="Phobius"/>
    </source>
</evidence>
<keyword evidence="2" id="KW-1133">Transmembrane helix</keyword>
<dbReference type="AlphaFoldDB" id="A0A6I3JDV5"/>
<dbReference type="PROSITE" id="PS50234">
    <property type="entry name" value="VWFA"/>
    <property type="match status" value="1"/>
</dbReference>
<evidence type="ECO:0000256" key="3">
    <source>
        <dbReference type="SAM" id="SignalP"/>
    </source>
</evidence>
<dbReference type="SMART" id="SM00327">
    <property type="entry name" value="VWA"/>
    <property type="match status" value="1"/>
</dbReference>
<feature type="region of interest" description="Disordered" evidence="1">
    <location>
        <begin position="348"/>
        <end position="392"/>
    </location>
</feature>
<feature type="compositionally biased region" description="Low complexity" evidence="1">
    <location>
        <begin position="634"/>
        <end position="647"/>
    </location>
</feature>
<dbReference type="PANTHER" id="PTHR10579">
    <property type="entry name" value="CALCIUM-ACTIVATED CHLORIDE CHANNEL REGULATOR"/>
    <property type="match status" value="1"/>
</dbReference>
<dbReference type="Pfam" id="PF13519">
    <property type="entry name" value="VWA_2"/>
    <property type="match status" value="1"/>
</dbReference>
<evidence type="ECO:0000256" key="1">
    <source>
        <dbReference type="SAM" id="MobiDB-lite"/>
    </source>
</evidence>
<dbReference type="InterPro" id="IPR002035">
    <property type="entry name" value="VWF_A"/>
</dbReference>
<protein>
    <submittedName>
        <fullName evidence="4">VWA domain-containing protein</fullName>
    </submittedName>
</protein>
<keyword evidence="3" id="KW-0732">Signal</keyword>
<feature type="compositionally biased region" description="Acidic residues" evidence="1">
    <location>
        <begin position="622"/>
        <end position="633"/>
    </location>
</feature>
<dbReference type="Gene3D" id="3.40.50.410">
    <property type="entry name" value="von Willebrand factor, type A domain"/>
    <property type="match status" value="1"/>
</dbReference>
<comment type="caution">
    <text evidence="4">The sequence shown here is derived from an EMBL/GenBank/DDBJ whole genome shotgun (WGS) entry which is preliminary data.</text>
</comment>
<feature type="transmembrane region" description="Helical" evidence="2">
    <location>
        <begin position="654"/>
        <end position="676"/>
    </location>
</feature>
<feature type="region of interest" description="Disordered" evidence="1">
    <location>
        <begin position="609"/>
        <end position="647"/>
    </location>
</feature>
<sequence length="680" mass="70114">MGTTARSLPALLALVAVLLTPAPATTAAAAPATAPAAAPAPANALGAAEEDPGQLLLMLDASGSMKEPDPSGTTKMVAAKRALTSVVDTLPEDSTVGLRVYGDRSDSCRDSRLVAPLATLDRDALRAAINQTQPTGETPIAHSLREAVKDLGPEGRRTIVLVSDGEETCAPNPCQAVRALVGSGIDLRIDTVGFGVGAPARDQLQCIADAGGGTYYDAADAEALTASLAKLSQRATRPFTVTGEPVEATIRPEEGPLLEPGQYTDRFVVGSPLRYYRLARTPGSTVRFSVTARPLATAGTLDVEDLDVTVTTPAGETCESERESRFDPLGLGQVLVLHLRVDGATPEELAAASAAADPSPTESASESASGSASDPASTPTEEPVEPAEPCATSEELVVAVSRTQGEKRPAPVEVVYVEEPVVTDLADLPAQLDGAPGEPTPAPAQGDGTPVVGGGGFSDAPVLEDGTYRETLLPGEQVFYRVPVDWGQSATVTVDLPAPGEVVRLSSTSYINVQADLFTPDRLRFTNLKSIASLSDSTMSSQATRVIPEVRYRNREAVPTNDPGWSWADLQASTFAGDHYLALSREQAEPGTDEAQPVTVRFRVAVTGEPAGAPTYDGTDPTAEESADAEDAAGDGSADGAGDTEAAAATGGSALPWVLGAGVLVLVLGAVVTVVVRRRA</sequence>
<name>A0A6I3JDV5_9ACTN</name>
<keyword evidence="5" id="KW-1185">Reference proteome</keyword>
<feature type="chain" id="PRO_5043837268" evidence="3">
    <location>
        <begin position="30"/>
        <end position="680"/>
    </location>
</feature>
<dbReference type="InterPro" id="IPR051266">
    <property type="entry name" value="CLCR"/>
</dbReference>